<dbReference type="GO" id="GO:0006426">
    <property type="term" value="P:glycyl-tRNA aminoacylation"/>
    <property type="evidence" value="ECO:0007669"/>
    <property type="project" value="UniProtKB-UniRule"/>
</dbReference>
<dbReference type="InterPro" id="IPR045864">
    <property type="entry name" value="aa-tRNA-synth_II/BPL/LPL"/>
</dbReference>
<dbReference type="PANTHER" id="PTHR30075:SF2">
    <property type="entry name" value="GLYCINE--TRNA LIGASE, CHLOROPLASTIC_MITOCHONDRIAL 2"/>
    <property type="match status" value="1"/>
</dbReference>
<evidence type="ECO:0000256" key="3">
    <source>
        <dbReference type="ARBA" id="ARBA00022741"/>
    </source>
</evidence>
<comment type="similarity">
    <text evidence="1 9">Belongs to the class-II aminoacyl-tRNA synthetase family.</text>
</comment>
<dbReference type="Gene3D" id="1.20.58.180">
    <property type="entry name" value="Class II aaRS and biotin synthetases, domain 2"/>
    <property type="match status" value="1"/>
</dbReference>
<dbReference type="PANTHER" id="PTHR30075">
    <property type="entry name" value="GLYCYL-TRNA SYNTHETASE"/>
    <property type="match status" value="1"/>
</dbReference>
<dbReference type="FunFam" id="3.30.930.10:FF:000006">
    <property type="entry name" value="Glycine--tRNA ligase alpha subunit"/>
    <property type="match status" value="1"/>
</dbReference>
<dbReference type="AlphaFoldDB" id="A0A1H2K7Q7"/>
<dbReference type="RefSeq" id="WP_046772138.1">
    <property type="nucleotide sequence ID" value="NZ_LBMC01000056.1"/>
</dbReference>
<evidence type="ECO:0000256" key="1">
    <source>
        <dbReference type="ARBA" id="ARBA00008226"/>
    </source>
</evidence>
<dbReference type="GO" id="GO:0005829">
    <property type="term" value="C:cytosol"/>
    <property type="evidence" value="ECO:0007669"/>
    <property type="project" value="TreeGrafter"/>
</dbReference>
<dbReference type="PROSITE" id="PS50861">
    <property type="entry name" value="AA_TRNA_LIGASE_II_GLYAB"/>
    <property type="match status" value="2"/>
</dbReference>
<dbReference type="SUPFAM" id="SSF109604">
    <property type="entry name" value="HD-domain/PDEase-like"/>
    <property type="match status" value="1"/>
</dbReference>
<evidence type="ECO:0000256" key="4">
    <source>
        <dbReference type="ARBA" id="ARBA00022840"/>
    </source>
</evidence>
<dbReference type="GO" id="GO:0004820">
    <property type="term" value="F:glycine-tRNA ligase activity"/>
    <property type="evidence" value="ECO:0007669"/>
    <property type="project" value="UniProtKB-UniRule"/>
</dbReference>
<protein>
    <recommendedName>
        <fullName evidence="8 9">Multifunctional fusion protein</fullName>
    </recommendedName>
    <domain>
        <recommendedName>
            <fullName evidence="9">Glycine--tRNA ligase beta subunit</fullName>
            <ecNumber evidence="9">6.1.1.14</ecNumber>
        </recommendedName>
        <alternativeName>
            <fullName evidence="9">Glycyl-tRNA synthetase beta subunit</fullName>
            <shortName evidence="9">GlyRS</shortName>
        </alternativeName>
    </domain>
    <domain>
        <recommendedName>
            <fullName evidence="8">Glycine--tRNA ligase alpha subunit</fullName>
        </recommendedName>
        <alternativeName>
            <fullName evidence="8">Glycyl-tRNA synthetase alpha subunit</fullName>
        </alternativeName>
    </domain>
</protein>
<dbReference type="NCBIfam" id="NF006827">
    <property type="entry name" value="PRK09348.1"/>
    <property type="match status" value="1"/>
</dbReference>
<dbReference type="InterPro" id="IPR015944">
    <property type="entry name" value="Gly-tRNA-synth_bsu"/>
</dbReference>
<dbReference type="InterPro" id="IPR002310">
    <property type="entry name" value="Gly-tRNA_ligase_asu"/>
</dbReference>
<keyword evidence="11" id="KW-1185">Reference proteome</keyword>
<evidence type="ECO:0000313" key="11">
    <source>
        <dbReference type="Proteomes" id="UP000182977"/>
    </source>
</evidence>
<evidence type="ECO:0000256" key="6">
    <source>
        <dbReference type="ARBA" id="ARBA00023146"/>
    </source>
</evidence>
<dbReference type="STRING" id="419479.SAMN04488563_3525"/>
<dbReference type="GO" id="GO:0005524">
    <property type="term" value="F:ATP binding"/>
    <property type="evidence" value="ECO:0007669"/>
    <property type="project" value="UniProtKB-UniRule"/>
</dbReference>
<accession>A0A1H2K7Q7</accession>
<dbReference type="HAMAP" id="MF_00255">
    <property type="entry name" value="Gly_tRNA_synth_beta"/>
    <property type="match status" value="1"/>
</dbReference>
<dbReference type="OrthoDB" id="9775440at2"/>
<name>A0A1H2K7Q7_9ACTN</name>
<keyword evidence="4 9" id="KW-0067">ATP-binding</keyword>
<keyword evidence="6 9" id="KW-0030">Aminoacyl-tRNA synthetase</keyword>
<dbReference type="HAMAP" id="MF_00254">
    <property type="entry name" value="Gly_tRNA_synth_alpha"/>
    <property type="match status" value="1"/>
</dbReference>
<dbReference type="Pfam" id="PF02092">
    <property type="entry name" value="tRNA_synt_2f"/>
    <property type="match status" value="1"/>
</dbReference>
<dbReference type="Gene3D" id="3.30.930.10">
    <property type="entry name" value="Bira Bifunctional Protein, Domain 2"/>
    <property type="match status" value="1"/>
</dbReference>
<reference evidence="11" key="1">
    <citation type="submission" date="2016-10" db="EMBL/GenBank/DDBJ databases">
        <authorList>
            <person name="Varghese N."/>
            <person name="Submissions S."/>
        </authorList>
    </citation>
    <scope>NUCLEOTIDE SEQUENCE [LARGE SCALE GENOMIC DNA]</scope>
    <source>
        <strain evidence="11">DSM 45079</strain>
    </source>
</reference>
<comment type="subcellular location">
    <subcellularLocation>
        <location evidence="9">Cytoplasm</location>
    </subcellularLocation>
</comment>
<evidence type="ECO:0000313" key="10">
    <source>
        <dbReference type="EMBL" id="SDU64747.1"/>
    </source>
</evidence>
<dbReference type="PRINTS" id="PR01044">
    <property type="entry name" value="TRNASYNTHGA"/>
</dbReference>
<dbReference type="NCBIfam" id="TIGR00211">
    <property type="entry name" value="glyS"/>
    <property type="match status" value="1"/>
</dbReference>
<evidence type="ECO:0000256" key="9">
    <source>
        <dbReference type="HAMAP-Rule" id="MF_00255"/>
    </source>
</evidence>
<keyword evidence="9" id="KW-0963">Cytoplasm</keyword>
<evidence type="ECO:0000256" key="2">
    <source>
        <dbReference type="ARBA" id="ARBA00022598"/>
    </source>
</evidence>
<keyword evidence="2 9" id="KW-0436">Ligase</keyword>
<dbReference type="NCBIfam" id="NF011499">
    <property type="entry name" value="PRK14908.1"/>
    <property type="match status" value="1"/>
</dbReference>
<evidence type="ECO:0000256" key="8">
    <source>
        <dbReference type="HAMAP-Rule" id="MF_00254"/>
    </source>
</evidence>
<keyword evidence="5 9" id="KW-0648">Protein biosynthesis</keyword>
<sequence>MQDALLALTKYWTDRGCLMVQPFNTEVGAGTMNPATILRVLGPEPWHVAYVEPSVRPDDARYGENPNRLQTHTQFQVILKPDPGDPQEIYLASLEALGIDIHAHDIRFVEDNWASPALGAWGLGWEVWLDGLEITQFTYFQQAGGQTLDPVSVEITYGIERIIMALQGVSHFKDIEYAPGISYGEAFGQAEYEMSRYYLDDADIEANRRLFDVYAAEAERMIAERLPVPAHVYVLKCSHTFNVLDARGAISTTERAKAFARMRGLAREVSSLWTARREELGHPLGLVPRAGLDDDDAEPLLPNLPAEMTAAAPLLFEIGTEEMPPHEVTNTVAAVRDAVATKLGATRLGHGSVDVVGTPRRIVVQVDAVEPREPDADRTVRGPRVEAAYDADGNPTKALLGFARGQGADVSELSTADFGGNQHVVVRVVDAGRGAVEVLSGLLAEVVTELRSEKNMRWSDPALSFTRPIRWLTALLGDTVVPVRVSALVSGRTTRVHRTAPEPVVTVPSAAGYLEFLAGHGIVADPAVRRAAVVSAASELAATVGGVVDTDAEAGLVDEITNLVEEPNALLGGFDTRYLELPEQILTTVMRKHQRYLPVRSADGALLPHFVAVANGSVEADLVRAGNEGVLRARYEDAAFFWRADLEVPLEQFKAGLTKLTFEEKLGSVAERAARIETIAADLAKGVELSTDDAAALERAAALAKFDLSSQMVVELSSLAGVMAREYAVRAGETPAVGQALFEMELPRSTADALPVSVPGAVLALADRFDLLMAMFALGAKPTGSSDPFGLRRAALGVVRILRETPALSGVTVDGGLAVAADRLRAQGIEVADSAVTAAREFVVARFAQQLRDEEVPADFVTAVLPGADAPGQAVATLAALRSRAGDEWFRALVAALQRINRIVPAGTAAAYDAAVLTEPAEQRLVEAVAALGDRSGRPVGEFADAAAALADPVNAFFDDILVMAEDPAVRSSRLGLLATIGAHSPRTVDWAALDTALG</sequence>
<dbReference type="InterPro" id="IPR006194">
    <property type="entry name" value="Gly-tRNA-synth_heterodimer"/>
</dbReference>
<gene>
    <name evidence="8" type="primary">glyQ</name>
    <name evidence="9" type="synonym">glyS</name>
    <name evidence="10" type="ORF">SAMN04488563_3525</name>
</gene>
<organism evidence="10 11">
    <name type="scientific">Jiangella alkaliphila</name>
    <dbReference type="NCBI Taxonomy" id="419479"/>
    <lineage>
        <taxon>Bacteria</taxon>
        <taxon>Bacillati</taxon>
        <taxon>Actinomycetota</taxon>
        <taxon>Actinomycetes</taxon>
        <taxon>Jiangellales</taxon>
        <taxon>Jiangellaceae</taxon>
        <taxon>Jiangella</taxon>
    </lineage>
</organism>
<dbReference type="SUPFAM" id="SSF55681">
    <property type="entry name" value="Class II aaRS and biotin synthetases"/>
    <property type="match status" value="1"/>
</dbReference>
<evidence type="ECO:0000256" key="7">
    <source>
        <dbReference type="ARBA" id="ARBA00047937"/>
    </source>
</evidence>
<dbReference type="EMBL" id="LT629791">
    <property type="protein sequence ID" value="SDU64747.1"/>
    <property type="molecule type" value="Genomic_DNA"/>
</dbReference>
<dbReference type="Pfam" id="PF02091">
    <property type="entry name" value="tRNA-synt_2e"/>
    <property type="match status" value="1"/>
</dbReference>
<keyword evidence="3 9" id="KW-0547">Nucleotide-binding</keyword>
<proteinExistence type="inferred from homology"/>
<comment type="subunit">
    <text evidence="9">Tetramer of two alpha and two beta subunits.</text>
</comment>
<dbReference type="EC" id="6.1.1.14" evidence="9"/>
<evidence type="ECO:0000256" key="5">
    <source>
        <dbReference type="ARBA" id="ARBA00022917"/>
    </source>
</evidence>
<comment type="catalytic activity">
    <reaction evidence="7 9">
        <text>tRNA(Gly) + glycine + ATP = glycyl-tRNA(Gly) + AMP + diphosphate</text>
        <dbReference type="Rhea" id="RHEA:16013"/>
        <dbReference type="Rhea" id="RHEA-COMP:9664"/>
        <dbReference type="Rhea" id="RHEA-COMP:9683"/>
        <dbReference type="ChEBI" id="CHEBI:30616"/>
        <dbReference type="ChEBI" id="CHEBI:33019"/>
        <dbReference type="ChEBI" id="CHEBI:57305"/>
        <dbReference type="ChEBI" id="CHEBI:78442"/>
        <dbReference type="ChEBI" id="CHEBI:78522"/>
        <dbReference type="ChEBI" id="CHEBI:456215"/>
        <dbReference type="EC" id="6.1.1.14"/>
    </reaction>
</comment>
<dbReference type="Proteomes" id="UP000182977">
    <property type="component" value="Chromosome I"/>
</dbReference>
<dbReference type="NCBIfam" id="TIGR00388">
    <property type="entry name" value="glyQ"/>
    <property type="match status" value="1"/>
</dbReference>